<feature type="domain" description="Type I restriction modification DNA specificity" evidence="4">
    <location>
        <begin position="224"/>
        <end position="376"/>
    </location>
</feature>
<name>A0ABX2FXI9_9BURK</name>
<dbReference type="GO" id="GO:0009035">
    <property type="term" value="F:type I site-specific deoxyribonuclease activity"/>
    <property type="evidence" value="ECO:0007669"/>
    <property type="project" value="UniProtKB-EC"/>
</dbReference>
<dbReference type="InterPro" id="IPR052021">
    <property type="entry name" value="Type-I_RS_S_subunit"/>
</dbReference>
<sequence>MQEIVPVMLPPNLPEPPQGWRWAKLTDLARLESGHTPSRSRPDWWGGDISWVSLTEIRALDGTWVKSTQIKTNEAGIANSSARILPRGTVCFSRTASVGFVTIMARPMATSQDFANWVCGDELDPEFLMYALICSRRELRALATGATHKTIYMPMLESFHLCLPDRPTQVAIVQALKAQLAAAEAARQAAQAQVDHADLLETALRQEAFLAVLDVWPRESAFVEVCDLSAGGTPSRGKADYFRGDIPWVKTLDLNFGTVTHTEESISAEAMRSMRGNLLPAGTVMVAMYGGAGTIGKSGVLGISACTNQAICALQPHPHLLTPDFLHEWVRFIRPEWMKYSGGNRKDPNINKGVVEAMTLPLPPVSEQMAFCQTLSGKLAQARLIKEHARSQLAELKQLPARLLAQAFDLAP</sequence>
<protein>
    <submittedName>
        <fullName evidence="5">Type I restriction enzyme S subunit</fullName>
        <ecNumber evidence="5">3.1.21.3</ecNumber>
    </submittedName>
</protein>
<dbReference type="PANTHER" id="PTHR30408:SF12">
    <property type="entry name" value="TYPE I RESTRICTION ENZYME MJAVIII SPECIFICITY SUBUNIT"/>
    <property type="match status" value="1"/>
</dbReference>
<accession>A0ABX2FXI9</accession>
<dbReference type="EMBL" id="JABSNM010000001">
    <property type="protein sequence ID" value="NRT54733.1"/>
    <property type="molecule type" value="Genomic_DNA"/>
</dbReference>
<dbReference type="Pfam" id="PF01420">
    <property type="entry name" value="Methylase_S"/>
    <property type="match status" value="2"/>
</dbReference>
<evidence type="ECO:0000259" key="4">
    <source>
        <dbReference type="Pfam" id="PF01420"/>
    </source>
</evidence>
<comment type="caution">
    <text evidence="5">The sequence shown here is derived from an EMBL/GenBank/DDBJ whole genome shotgun (WGS) entry which is preliminary data.</text>
</comment>
<dbReference type="Gene3D" id="3.90.220.20">
    <property type="entry name" value="DNA methylase specificity domains"/>
    <property type="match status" value="2"/>
</dbReference>
<dbReference type="Proteomes" id="UP001516061">
    <property type="component" value="Unassembled WGS sequence"/>
</dbReference>
<organism evidence="5 6">
    <name type="scientific">Sphaerotilus uruguayifluvii</name>
    <dbReference type="NCBI Taxonomy" id="2735897"/>
    <lineage>
        <taxon>Bacteria</taxon>
        <taxon>Pseudomonadati</taxon>
        <taxon>Pseudomonadota</taxon>
        <taxon>Betaproteobacteria</taxon>
        <taxon>Burkholderiales</taxon>
        <taxon>Sphaerotilaceae</taxon>
        <taxon>Sphaerotilus</taxon>
    </lineage>
</organism>
<keyword evidence="2" id="KW-0680">Restriction system</keyword>
<dbReference type="SUPFAM" id="SSF116734">
    <property type="entry name" value="DNA methylase specificity domain"/>
    <property type="match status" value="2"/>
</dbReference>
<evidence type="ECO:0000256" key="3">
    <source>
        <dbReference type="ARBA" id="ARBA00023125"/>
    </source>
</evidence>
<dbReference type="EC" id="3.1.21.3" evidence="5"/>
<gene>
    <name evidence="5" type="ORF">HNQ01_000440</name>
</gene>
<proteinExistence type="inferred from homology"/>
<comment type="similarity">
    <text evidence="1">Belongs to the type-I restriction system S methylase family.</text>
</comment>
<dbReference type="RefSeq" id="WP_173803655.1">
    <property type="nucleotide sequence ID" value="NZ_JABSNM010000001.1"/>
</dbReference>
<keyword evidence="5" id="KW-0378">Hydrolase</keyword>
<reference evidence="5 6" key="1">
    <citation type="submission" date="2020-05" db="EMBL/GenBank/DDBJ databases">
        <title>Genomic Encyclopedia of Type Strains, Phase IV (KMG-V): Genome sequencing to study the core and pangenomes of soil and plant-associated prokaryotes.</title>
        <authorList>
            <person name="Whitman W."/>
        </authorList>
    </citation>
    <scope>NUCLEOTIDE SEQUENCE [LARGE SCALE GENOMIC DNA]</scope>
    <source>
        <strain evidence="5 6">C29</strain>
    </source>
</reference>
<evidence type="ECO:0000256" key="2">
    <source>
        <dbReference type="ARBA" id="ARBA00022747"/>
    </source>
</evidence>
<dbReference type="InterPro" id="IPR000055">
    <property type="entry name" value="Restrct_endonuc_typeI_TRD"/>
</dbReference>
<dbReference type="PANTHER" id="PTHR30408">
    <property type="entry name" value="TYPE-1 RESTRICTION ENZYME ECOKI SPECIFICITY PROTEIN"/>
    <property type="match status" value="1"/>
</dbReference>
<evidence type="ECO:0000313" key="6">
    <source>
        <dbReference type="Proteomes" id="UP001516061"/>
    </source>
</evidence>
<dbReference type="InterPro" id="IPR044946">
    <property type="entry name" value="Restrct_endonuc_typeI_TRD_sf"/>
</dbReference>
<keyword evidence="6" id="KW-1185">Reference proteome</keyword>
<evidence type="ECO:0000256" key="1">
    <source>
        <dbReference type="ARBA" id="ARBA00010923"/>
    </source>
</evidence>
<keyword evidence="3" id="KW-0238">DNA-binding</keyword>
<feature type="domain" description="Type I restriction modification DNA specificity" evidence="4">
    <location>
        <begin position="17"/>
        <end position="181"/>
    </location>
</feature>
<evidence type="ECO:0000313" key="5">
    <source>
        <dbReference type="EMBL" id="NRT54733.1"/>
    </source>
</evidence>